<organism evidence="1 2">
    <name type="scientific">Artomyces pyxidatus</name>
    <dbReference type="NCBI Taxonomy" id="48021"/>
    <lineage>
        <taxon>Eukaryota</taxon>
        <taxon>Fungi</taxon>
        <taxon>Dikarya</taxon>
        <taxon>Basidiomycota</taxon>
        <taxon>Agaricomycotina</taxon>
        <taxon>Agaricomycetes</taxon>
        <taxon>Russulales</taxon>
        <taxon>Auriscalpiaceae</taxon>
        <taxon>Artomyces</taxon>
    </lineage>
</organism>
<reference evidence="1" key="2">
    <citation type="journal article" date="2022" name="New Phytol.">
        <title>Evolutionary transition to the ectomycorrhizal habit in the genomes of a hyperdiverse lineage of mushroom-forming fungi.</title>
        <authorList>
            <person name="Looney B."/>
            <person name="Miyauchi S."/>
            <person name="Morin E."/>
            <person name="Drula E."/>
            <person name="Courty P.E."/>
            <person name="Kohler A."/>
            <person name="Kuo A."/>
            <person name="LaButti K."/>
            <person name="Pangilinan J."/>
            <person name="Lipzen A."/>
            <person name="Riley R."/>
            <person name="Andreopoulos W."/>
            <person name="He G."/>
            <person name="Johnson J."/>
            <person name="Nolan M."/>
            <person name="Tritt A."/>
            <person name="Barry K.W."/>
            <person name="Grigoriev I.V."/>
            <person name="Nagy L.G."/>
            <person name="Hibbett D."/>
            <person name="Henrissat B."/>
            <person name="Matheny P.B."/>
            <person name="Labbe J."/>
            <person name="Martin F.M."/>
        </authorList>
    </citation>
    <scope>NUCLEOTIDE SEQUENCE</scope>
    <source>
        <strain evidence="1">HHB10654</strain>
    </source>
</reference>
<reference evidence="1" key="1">
    <citation type="submission" date="2021-03" db="EMBL/GenBank/DDBJ databases">
        <authorList>
            <consortium name="DOE Joint Genome Institute"/>
            <person name="Ahrendt S."/>
            <person name="Looney B.P."/>
            <person name="Miyauchi S."/>
            <person name="Morin E."/>
            <person name="Drula E."/>
            <person name="Courty P.E."/>
            <person name="Chicoki N."/>
            <person name="Fauchery L."/>
            <person name="Kohler A."/>
            <person name="Kuo A."/>
            <person name="Labutti K."/>
            <person name="Pangilinan J."/>
            <person name="Lipzen A."/>
            <person name="Riley R."/>
            <person name="Andreopoulos W."/>
            <person name="He G."/>
            <person name="Johnson J."/>
            <person name="Barry K.W."/>
            <person name="Grigoriev I.V."/>
            <person name="Nagy L."/>
            <person name="Hibbett D."/>
            <person name="Henrissat B."/>
            <person name="Matheny P.B."/>
            <person name="Labbe J."/>
            <person name="Martin F."/>
        </authorList>
    </citation>
    <scope>NUCLEOTIDE SEQUENCE</scope>
    <source>
        <strain evidence="1">HHB10654</strain>
    </source>
</reference>
<evidence type="ECO:0000313" key="2">
    <source>
        <dbReference type="Proteomes" id="UP000814140"/>
    </source>
</evidence>
<sequence>MSEKSGSAKVELDPTVDFFAGTVAGVAALIVGFPFDTVKVRFQNPTASSVKYNSTFQALSTILREEKFRGLYKGISSPLVTAPLMNGLVFSTYRFFMKLQMRHDGQVPSIAQIGLAGAACGVVSSLITTPIELLKIQQQQAAERAALSRVRVPPAHVLALEIFRLRGLRGLYRGITATALRDTGYGAYFAGYEGALRVLAPQPAPAPTDDPLLDEVSETLSQPWWALLLAGGFAGVAGWAATFPFDVVKTRVQSAPDGGPGGAYRSTRAAVVSAYREGGARVFFNGLAPTLIRAVPVNMVVFATFEGVVHLCS</sequence>
<name>A0ACB8TB19_9AGAM</name>
<gene>
    <name evidence="1" type="ORF">BV25DRAFT_1821936</name>
</gene>
<evidence type="ECO:0000313" key="1">
    <source>
        <dbReference type="EMBL" id="KAI0065507.1"/>
    </source>
</evidence>
<dbReference type="EMBL" id="MU277195">
    <property type="protein sequence ID" value="KAI0065507.1"/>
    <property type="molecule type" value="Genomic_DNA"/>
</dbReference>
<keyword evidence="2" id="KW-1185">Reference proteome</keyword>
<protein>
    <submittedName>
        <fullName evidence="1">Mitochondrial carrier</fullName>
    </submittedName>
</protein>
<proteinExistence type="predicted"/>
<comment type="caution">
    <text evidence="1">The sequence shown here is derived from an EMBL/GenBank/DDBJ whole genome shotgun (WGS) entry which is preliminary data.</text>
</comment>
<accession>A0ACB8TB19</accession>
<dbReference type="Proteomes" id="UP000814140">
    <property type="component" value="Unassembled WGS sequence"/>
</dbReference>